<organism evidence="1">
    <name type="scientific">uncultured Sporomusa sp</name>
    <dbReference type="NCBI Taxonomy" id="307249"/>
    <lineage>
        <taxon>Bacteria</taxon>
        <taxon>Bacillati</taxon>
        <taxon>Bacillota</taxon>
        <taxon>Negativicutes</taxon>
        <taxon>Selenomonadales</taxon>
        <taxon>Sporomusaceae</taxon>
        <taxon>Sporomusa</taxon>
        <taxon>environmental samples</taxon>
    </lineage>
</organism>
<dbReference type="CDD" id="cd10912">
    <property type="entry name" value="PIN_YacP-like"/>
    <property type="match status" value="1"/>
</dbReference>
<dbReference type="InterPro" id="IPR010298">
    <property type="entry name" value="YacP-like"/>
</dbReference>
<dbReference type="Pfam" id="PF05991">
    <property type="entry name" value="NYN_YacP"/>
    <property type="match status" value="1"/>
</dbReference>
<sequence length="172" mass="19447">MDLLIVDGYNVINAWPELIEVKENLEYARDRLVDILSEYGAYKGFRTIVVFDAHMTPGRGVVQSQAGDLEVIYTKEGETADSCIEKMVYYLVRQGERIYVVTSDGAEQMFILGAGAFRISARELKHEVAAVKGEITANISRKVLARDRHELGSRLHKDILKRLDAMRRDGLD</sequence>
<dbReference type="AlphaFoldDB" id="A0A212LWF7"/>
<reference evidence="1" key="1">
    <citation type="submission" date="2016-08" db="EMBL/GenBank/DDBJ databases">
        <authorList>
            <person name="Seilhamer J.J."/>
        </authorList>
    </citation>
    <scope>NUCLEOTIDE SEQUENCE</scope>
    <source>
        <strain evidence="1">86</strain>
    </source>
</reference>
<evidence type="ECO:0008006" key="2">
    <source>
        <dbReference type="Google" id="ProtNLM"/>
    </source>
</evidence>
<proteinExistence type="predicted"/>
<dbReference type="PANTHER" id="PTHR34547">
    <property type="entry name" value="YACP-LIKE NYN DOMAIN PROTEIN"/>
    <property type="match status" value="1"/>
</dbReference>
<dbReference type="PANTHER" id="PTHR34547:SF1">
    <property type="entry name" value="YACP-LIKE NYN DOMAIN PROTEIN"/>
    <property type="match status" value="1"/>
</dbReference>
<accession>A0A212LWF7</accession>
<evidence type="ECO:0000313" key="1">
    <source>
        <dbReference type="EMBL" id="SCM81810.1"/>
    </source>
</evidence>
<name>A0A212LWF7_9FIRM</name>
<dbReference type="RefSeq" id="WP_075752780.1">
    <property type="nucleotide sequence ID" value="NZ_LT608335.1"/>
</dbReference>
<gene>
    <name evidence="1" type="ORF">KL86SPO_40294</name>
</gene>
<dbReference type="EMBL" id="FMJE01000004">
    <property type="protein sequence ID" value="SCM81810.1"/>
    <property type="molecule type" value="Genomic_DNA"/>
</dbReference>
<protein>
    <recommendedName>
        <fullName evidence="2">NYN domain-containing protein</fullName>
    </recommendedName>
</protein>